<reference evidence="6 7" key="1">
    <citation type="submission" date="2013-09" db="EMBL/GenBank/DDBJ databases">
        <title>High correlation between genotypes and phenotypes of environmental bacteria Comamonas testosteroni strains.</title>
        <authorList>
            <person name="Liu L."/>
            <person name="Zhu W."/>
            <person name="Xia X."/>
            <person name="Xu B."/>
            <person name="Luo M."/>
            <person name="Wang G."/>
        </authorList>
    </citation>
    <scope>NUCLEOTIDE SEQUENCE [LARGE SCALE GENOMIC DNA]</scope>
    <source>
        <strain evidence="6 7">JL40</strain>
    </source>
</reference>
<accession>A0A096HQK1</accession>
<dbReference type="Gene3D" id="1.10.510.10">
    <property type="entry name" value="Transferase(Phosphotransferase) domain 1"/>
    <property type="match status" value="1"/>
</dbReference>
<comment type="caution">
    <text evidence="6">The sequence shown here is derived from an EMBL/GenBank/DDBJ whole genome shotgun (WGS) entry which is preliminary data.</text>
</comment>
<dbReference type="InterPro" id="IPR011009">
    <property type="entry name" value="Kinase-like_dom_sf"/>
</dbReference>
<keyword evidence="4" id="KW-0067">ATP-binding</keyword>
<dbReference type="GO" id="GO:0016020">
    <property type="term" value="C:membrane"/>
    <property type="evidence" value="ECO:0007669"/>
    <property type="project" value="TreeGrafter"/>
</dbReference>
<organism evidence="6 7">
    <name type="scientific">Comamonas testosteroni</name>
    <name type="common">Pseudomonas testosteroni</name>
    <dbReference type="NCBI Taxonomy" id="285"/>
    <lineage>
        <taxon>Bacteria</taxon>
        <taxon>Pseudomonadati</taxon>
        <taxon>Pseudomonadota</taxon>
        <taxon>Betaproteobacteria</taxon>
        <taxon>Burkholderiales</taxon>
        <taxon>Comamonadaceae</taxon>
        <taxon>Comamonas</taxon>
    </lineage>
</organism>
<keyword evidence="3" id="KW-0418">Kinase</keyword>
<sequence>MDSAQAQILVDNLLNTVVGDWHIDTFLGKGKSAVVLTCTRGTEIGAIKVFHPELIQRYGKAVQLQRILREKSLVGASHPNLVRILDGGECNKTGHLYVVMEQLPYANLHDELQKIPPDAIPALIAQIASAARFLEDRNLAHRDIKPENIAVSPDFSKAILLDLGVLRPVGFSNLTDVDQRPFIGTLRYSSPEFLERKEEDTLEGWRSVTFYQLGAVLHDLLMKRVLFEDDSEPYPRLVRAVLENIPQIHASSAKCVALANHCLLKNPITRLELVNWERFQALLADEPATLSLTRSRIQQRQKFFQAAAVPVKSTGNSQKLSRKALDDVCNRVESRIASLMNDLQAFPLRTTQSVKDAEHGVCETCVFFEKDIQKGLPFRLAVLLRFSLLDENNGKPIFRAEAAAAMANDEILHDHMPTPALIQAGELELLLDGPSLEAVFVSGLDDAYTRIEKNEVPSHGTIIELAVKEMTP</sequence>
<dbReference type="PROSITE" id="PS50011">
    <property type="entry name" value="PROTEIN_KINASE_DOM"/>
    <property type="match status" value="1"/>
</dbReference>
<dbReference type="RefSeq" id="WP_034366989.1">
    <property type="nucleotide sequence ID" value="NZ_AWOR01000026.1"/>
</dbReference>
<dbReference type="InterPro" id="IPR045269">
    <property type="entry name" value="Atg1-like"/>
</dbReference>
<evidence type="ECO:0000256" key="4">
    <source>
        <dbReference type="ARBA" id="ARBA00022840"/>
    </source>
</evidence>
<keyword evidence="2" id="KW-0547">Nucleotide-binding</keyword>
<dbReference type="PANTHER" id="PTHR24348">
    <property type="entry name" value="SERINE/THREONINE-PROTEIN KINASE UNC-51-RELATED"/>
    <property type="match status" value="1"/>
</dbReference>
<dbReference type="GO" id="GO:0005776">
    <property type="term" value="C:autophagosome"/>
    <property type="evidence" value="ECO:0007669"/>
    <property type="project" value="TreeGrafter"/>
</dbReference>
<evidence type="ECO:0000256" key="3">
    <source>
        <dbReference type="ARBA" id="ARBA00022777"/>
    </source>
</evidence>
<evidence type="ECO:0000313" key="6">
    <source>
        <dbReference type="EMBL" id="KGH31247.1"/>
    </source>
</evidence>
<dbReference type="SMART" id="SM00220">
    <property type="entry name" value="S_TKc"/>
    <property type="match status" value="1"/>
</dbReference>
<proteinExistence type="predicted"/>
<protein>
    <recommendedName>
        <fullName evidence="5">Protein kinase domain-containing protein</fullName>
    </recommendedName>
</protein>
<dbReference type="Pfam" id="PF00069">
    <property type="entry name" value="Pkinase"/>
    <property type="match status" value="1"/>
</dbReference>
<evidence type="ECO:0000259" key="5">
    <source>
        <dbReference type="PROSITE" id="PS50011"/>
    </source>
</evidence>
<dbReference type="AlphaFoldDB" id="A0A096HQK1"/>
<evidence type="ECO:0000313" key="7">
    <source>
        <dbReference type="Proteomes" id="UP000029553"/>
    </source>
</evidence>
<dbReference type="GO" id="GO:0000407">
    <property type="term" value="C:phagophore assembly site"/>
    <property type="evidence" value="ECO:0007669"/>
    <property type="project" value="TreeGrafter"/>
</dbReference>
<gene>
    <name evidence="6" type="ORF">P353_06815</name>
</gene>
<dbReference type="GO" id="GO:0004674">
    <property type="term" value="F:protein serine/threonine kinase activity"/>
    <property type="evidence" value="ECO:0007669"/>
    <property type="project" value="InterPro"/>
</dbReference>
<evidence type="ECO:0000256" key="1">
    <source>
        <dbReference type="ARBA" id="ARBA00022679"/>
    </source>
</evidence>
<dbReference type="GO" id="GO:0005524">
    <property type="term" value="F:ATP binding"/>
    <property type="evidence" value="ECO:0007669"/>
    <property type="project" value="UniProtKB-KW"/>
</dbReference>
<feature type="domain" description="Protein kinase" evidence="5">
    <location>
        <begin position="21"/>
        <end position="283"/>
    </location>
</feature>
<dbReference type="InterPro" id="IPR000719">
    <property type="entry name" value="Prot_kinase_dom"/>
</dbReference>
<dbReference type="PANTHER" id="PTHR24348:SF22">
    <property type="entry name" value="NON-SPECIFIC SERINE_THREONINE PROTEIN KINASE"/>
    <property type="match status" value="1"/>
</dbReference>
<dbReference type="SUPFAM" id="SSF56112">
    <property type="entry name" value="Protein kinase-like (PK-like)"/>
    <property type="match status" value="1"/>
</dbReference>
<dbReference type="Proteomes" id="UP000029553">
    <property type="component" value="Unassembled WGS sequence"/>
</dbReference>
<name>A0A096HQK1_COMTE</name>
<keyword evidence="1" id="KW-0808">Transferase</keyword>
<dbReference type="EMBL" id="AWOR01000026">
    <property type="protein sequence ID" value="KGH31247.1"/>
    <property type="molecule type" value="Genomic_DNA"/>
</dbReference>
<evidence type="ECO:0000256" key="2">
    <source>
        <dbReference type="ARBA" id="ARBA00022741"/>
    </source>
</evidence>
<dbReference type="GO" id="GO:0005829">
    <property type="term" value="C:cytosol"/>
    <property type="evidence" value="ECO:0007669"/>
    <property type="project" value="TreeGrafter"/>
</dbReference>